<dbReference type="PANTHER" id="PTHR10218">
    <property type="entry name" value="GTP-BINDING PROTEIN ALPHA SUBUNIT"/>
    <property type="match status" value="1"/>
</dbReference>
<dbReference type="GO" id="GO:0000750">
    <property type="term" value="P:pheromone-dependent signal transduction involved in conjugation with cellular fusion"/>
    <property type="evidence" value="ECO:0007669"/>
    <property type="project" value="TreeGrafter"/>
</dbReference>
<evidence type="ECO:0000313" key="8">
    <source>
        <dbReference type="Proteomes" id="UP000289323"/>
    </source>
</evidence>
<dbReference type="GO" id="GO:0005737">
    <property type="term" value="C:cytoplasm"/>
    <property type="evidence" value="ECO:0007669"/>
    <property type="project" value="TreeGrafter"/>
</dbReference>
<accession>A0A3S4AQF6</accession>
<evidence type="ECO:0000256" key="6">
    <source>
        <dbReference type="PIRSR" id="PIRSR601019-2"/>
    </source>
</evidence>
<dbReference type="InterPro" id="IPR027417">
    <property type="entry name" value="P-loop_NTPase"/>
</dbReference>
<dbReference type="CDD" id="cd00066">
    <property type="entry name" value="G-alpha"/>
    <property type="match status" value="1"/>
</dbReference>
<dbReference type="GO" id="GO:0046872">
    <property type="term" value="F:metal ion binding"/>
    <property type="evidence" value="ECO:0007669"/>
    <property type="project" value="UniProtKB-KW"/>
</dbReference>
<dbReference type="GO" id="GO:0031683">
    <property type="term" value="F:G-protein beta/gamma-subunit complex binding"/>
    <property type="evidence" value="ECO:0007669"/>
    <property type="project" value="InterPro"/>
</dbReference>
<keyword evidence="6" id="KW-0460">Magnesium</keyword>
<dbReference type="Gene3D" id="3.40.50.300">
    <property type="entry name" value="P-loop containing nucleotide triphosphate hydrolases"/>
    <property type="match status" value="1"/>
</dbReference>
<evidence type="ECO:0000256" key="2">
    <source>
        <dbReference type="ARBA" id="ARBA00022741"/>
    </source>
</evidence>
<dbReference type="PRINTS" id="PR00318">
    <property type="entry name" value="GPROTEINA"/>
</dbReference>
<evidence type="ECO:0000256" key="1">
    <source>
        <dbReference type="ARBA" id="ARBA00022723"/>
    </source>
</evidence>
<sequence length="654" mass="74197">MEPLSVVGIVGTAFSLAKVVGQAISQLSTLKSRYRNAPLQLSTILGQLYIVRAALEQISSWSSEHLMEDPRYRELAEQIDTSLDCFCPLIITLQQRLDELDFQQDLDMSARSKISFLWNEQDLMGFLQLLDCQVNALNLFLQAIQCKTLAEQRNFIQEEESRAILQKAKDCNTSVIGMSDGASIFSEITNVHTVSLEFDFDAELLGSRAYSRNEAKSFAKIAWSNTVQSTRAVLEAMKKLEIPLQNLANIRHAHVIFTQPAQIEGSFPPELELAVTELWADPGFQKAYRRRSECQVLETLPYFASHVKRLAAPGYIPSQEDILRTSVKTTGITETYYEVRRNDGAGAYFRVIDVGGARSERTKWFHVGYTVDTIVFTVDASAYCRLLYEDETVNRMAEQLEMWESITKSSWSYFASFLLIFTKIDCLPEQFEAYPVADFLPDFKQPESGSTAEHVARYLAYLEDQFLSRMAVHVARLRTQIMHADLVHIDDYNPAAVVFQHAIAAAGLYWMQTPEDSDGIDDDDGASTASGQRWWWREWEVRRDWWINDPETAQGLTPSSGGYKANISLLRTLTNQGHAAAQICYGLEHEVEQFARRAETKGVKPNITESILPVVDPKGVTHQLYIKTFTDEDQIHNVVISRGEYNTAYPVREF</sequence>
<keyword evidence="3 5" id="KW-0342">GTP-binding</keyword>
<dbReference type="Gene3D" id="1.10.400.10">
    <property type="entry name" value="GI Alpha 1, domain 2-like"/>
    <property type="match status" value="1"/>
</dbReference>
<dbReference type="SMART" id="SM00275">
    <property type="entry name" value="G_alpha"/>
    <property type="match status" value="1"/>
</dbReference>
<dbReference type="PANTHER" id="PTHR10218:SF302">
    <property type="entry name" value="GUANINE NUCLEOTIDE-BINDING PROTEIN ALPHA-5 SUBUNIT"/>
    <property type="match status" value="1"/>
</dbReference>
<dbReference type="GO" id="GO:0001664">
    <property type="term" value="F:G protein-coupled receptor binding"/>
    <property type="evidence" value="ECO:0007669"/>
    <property type="project" value="TreeGrafter"/>
</dbReference>
<feature type="binding site" evidence="5">
    <location>
        <begin position="323"/>
        <end position="329"/>
    </location>
    <ligand>
        <name>GTP</name>
        <dbReference type="ChEBI" id="CHEBI:37565"/>
    </ligand>
</feature>
<gene>
    <name evidence="7" type="ORF">TT172_LOCUS5786</name>
</gene>
<dbReference type="InterPro" id="IPR001019">
    <property type="entry name" value="Gprotein_alpha_su"/>
</dbReference>
<feature type="binding site" evidence="6">
    <location>
        <position position="329"/>
    </location>
    <ligand>
        <name>Mg(2+)</name>
        <dbReference type="ChEBI" id="CHEBI:18420"/>
    </ligand>
</feature>
<dbReference type="Proteomes" id="UP000289323">
    <property type="component" value="Unassembled WGS sequence"/>
</dbReference>
<evidence type="ECO:0000313" key="7">
    <source>
        <dbReference type="EMBL" id="SPQ23367.1"/>
    </source>
</evidence>
<evidence type="ECO:0000256" key="5">
    <source>
        <dbReference type="PIRSR" id="PIRSR601019-1"/>
    </source>
</evidence>
<dbReference type="AlphaFoldDB" id="A0A3S4AQF6"/>
<dbReference type="InterPro" id="IPR011025">
    <property type="entry name" value="GproteinA_insert"/>
</dbReference>
<proteinExistence type="predicted"/>
<keyword evidence="4" id="KW-0807">Transducer</keyword>
<dbReference type="GO" id="GO:0003924">
    <property type="term" value="F:GTPase activity"/>
    <property type="evidence" value="ECO:0007669"/>
    <property type="project" value="InterPro"/>
</dbReference>
<dbReference type="PROSITE" id="PS51882">
    <property type="entry name" value="G_ALPHA"/>
    <property type="match status" value="1"/>
</dbReference>
<name>A0A3S4AQF6_9PEZI</name>
<dbReference type="FunFam" id="3.40.50.300:FF:000720">
    <property type="entry name" value="Guanine nucleotide-binding protein G(k) subunit alpha"/>
    <property type="match status" value="1"/>
</dbReference>
<dbReference type="GO" id="GO:0007186">
    <property type="term" value="P:G protein-coupled receptor signaling pathway"/>
    <property type="evidence" value="ECO:0007669"/>
    <property type="project" value="InterPro"/>
</dbReference>
<dbReference type="EMBL" id="OUUZ01000010">
    <property type="protein sequence ID" value="SPQ23367.1"/>
    <property type="molecule type" value="Genomic_DNA"/>
</dbReference>
<dbReference type="SUPFAM" id="SSF47895">
    <property type="entry name" value="Transducin (alpha subunit), insertion domain"/>
    <property type="match status" value="1"/>
</dbReference>
<dbReference type="SUPFAM" id="SSF52540">
    <property type="entry name" value="P-loop containing nucleoside triphosphate hydrolases"/>
    <property type="match status" value="1"/>
</dbReference>
<organism evidence="7 8">
    <name type="scientific">Thermothielavioides terrestris</name>
    <dbReference type="NCBI Taxonomy" id="2587410"/>
    <lineage>
        <taxon>Eukaryota</taxon>
        <taxon>Fungi</taxon>
        <taxon>Dikarya</taxon>
        <taxon>Ascomycota</taxon>
        <taxon>Pezizomycotina</taxon>
        <taxon>Sordariomycetes</taxon>
        <taxon>Sordariomycetidae</taxon>
        <taxon>Sordariales</taxon>
        <taxon>Chaetomiaceae</taxon>
        <taxon>Thermothielavioides</taxon>
    </lineage>
</organism>
<keyword evidence="1 6" id="KW-0479">Metal-binding</keyword>
<dbReference type="Pfam" id="PF00503">
    <property type="entry name" value="G-alpha"/>
    <property type="match status" value="1"/>
</dbReference>
<protein>
    <submittedName>
        <fullName evidence="7">620596ea-8c61-4dbc-b454-bf5c9d421d3f</fullName>
    </submittedName>
</protein>
<keyword evidence="2 5" id="KW-0547">Nucleotide-binding</keyword>
<dbReference type="GO" id="GO:0005834">
    <property type="term" value="C:heterotrimeric G-protein complex"/>
    <property type="evidence" value="ECO:0007669"/>
    <property type="project" value="TreeGrafter"/>
</dbReference>
<dbReference type="GO" id="GO:0005525">
    <property type="term" value="F:GTP binding"/>
    <property type="evidence" value="ECO:0007669"/>
    <property type="project" value="UniProtKB-KW"/>
</dbReference>
<evidence type="ECO:0000256" key="4">
    <source>
        <dbReference type="ARBA" id="ARBA00023224"/>
    </source>
</evidence>
<evidence type="ECO:0000256" key="3">
    <source>
        <dbReference type="ARBA" id="ARBA00023134"/>
    </source>
</evidence>
<reference evidence="7 8" key="1">
    <citation type="submission" date="2018-04" db="EMBL/GenBank/DDBJ databases">
        <authorList>
            <person name="Huttner S."/>
            <person name="Dainat J."/>
        </authorList>
    </citation>
    <scope>NUCLEOTIDE SEQUENCE [LARGE SCALE GENOMIC DNA]</scope>
</reference>